<feature type="transmembrane region" description="Helical" evidence="7">
    <location>
        <begin position="318"/>
        <end position="345"/>
    </location>
</feature>
<evidence type="ECO:0000256" key="4">
    <source>
        <dbReference type="ARBA" id="ARBA00022989"/>
    </source>
</evidence>
<feature type="transmembrane region" description="Helical" evidence="7">
    <location>
        <begin position="36"/>
        <end position="55"/>
    </location>
</feature>
<comment type="subcellular location">
    <subcellularLocation>
        <location evidence="1">Cell membrane</location>
        <topology evidence="1">Multi-pass membrane protein</topology>
    </subcellularLocation>
</comment>
<dbReference type="PANTHER" id="PTHR30250">
    <property type="entry name" value="PST FAMILY PREDICTED COLANIC ACID TRANSPORTER"/>
    <property type="match status" value="1"/>
</dbReference>
<dbReference type="RefSeq" id="WP_084492877.1">
    <property type="nucleotide sequence ID" value="NZ_JAAXOT010000005.1"/>
</dbReference>
<evidence type="ECO:0000256" key="5">
    <source>
        <dbReference type="ARBA" id="ARBA00023136"/>
    </source>
</evidence>
<proteinExistence type="predicted"/>
<dbReference type="GO" id="GO:0005886">
    <property type="term" value="C:plasma membrane"/>
    <property type="evidence" value="ECO:0007669"/>
    <property type="project" value="UniProtKB-SubCell"/>
</dbReference>
<keyword evidence="3 7" id="KW-0812">Transmembrane</keyword>
<keyword evidence="4 7" id="KW-1133">Transmembrane helix</keyword>
<keyword evidence="5 7" id="KW-0472">Membrane</keyword>
<feature type="transmembrane region" description="Helical" evidence="7">
    <location>
        <begin position="351"/>
        <end position="369"/>
    </location>
</feature>
<feature type="transmembrane region" description="Helical" evidence="7">
    <location>
        <begin position="276"/>
        <end position="298"/>
    </location>
</feature>
<gene>
    <name evidence="8" type="ORF">HGA15_12685</name>
</gene>
<keyword evidence="9" id="KW-1185">Reference proteome</keyword>
<protein>
    <recommendedName>
        <fullName evidence="10">O-antigen/teichoic acid export membrane protein</fullName>
    </recommendedName>
</protein>
<evidence type="ECO:0000313" key="9">
    <source>
        <dbReference type="Proteomes" id="UP000570678"/>
    </source>
</evidence>
<evidence type="ECO:0000256" key="6">
    <source>
        <dbReference type="SAM" id="MobiDB-lite"/>
    </source>
</evidence>
<evidence type="ECO:0008006" key="10">
    <source>
        <dbReference type="Google" id="ProtNLM"/>
    </source>
</evidence>
<evidence type="ECO:0000256" key="7">
    <source>
        <dbReference type="SAM" id="Phobius"/>
    </source>
</evidence>
<dbReference type="PANTHER" id="PTHR30250:SF11">
    <property type="entry name" value="O-ANTIGEN TRANSPORTER-RELATED"/>
    <property type="match status" value="1"/>
</dbReference>
<evidence type="ECO:0000256" key="3">
    <source>
        <dbReference type="ARBA" id="ARBA00022692"/>
    </source>
</evidence>
<keyword evidence="2" id="KW-1003">Cell membrane</keyword>
<dbReference type="InterPro" id="IPR050833">
    <property type="entry name" value="Poly_Biosynth_Transport"/>
</dbReference>
<reference evidence="8 9" key="1">
    <citation type="submission" date="2020-04" db="EMBL/GenBank/DDBJ databases">
        <title>MicrobeNet Type strains.</title>
        <authorList>
            <person name="Nicholson A.C."/>
        </authorList>
    </citation>
    <scope>NUCLEOTIDE SEQUENCE [LARGE SCALE GENOMIC DNA]</scope>
    <source>
        <strain evidence="8 9">JCM 3332</strain>
    </source>
</reference>
<evidence type="ECO:0000256" key="2">
    <source>
        <dbReference type="ARBA" id="ARBA00022475"/>
    </source>
</evidence>
<organism evidence="8 9">
    <name type="scientific">Nocardia flavorosea</name>
    <dbReference type="NCBI Taxonomy" id="53429"/>
    <lineage>
        <taxon>Bacteria</taxon>
        <taxon>Bacillati</taxon>
        <taxon>Actinomycetota</taxon>
        <taxon>Actinomycetes</taxon>
        <taxon>Mycobacteriales</taxon>
        <taxon>Nocardiaceae</taxon>
        <taxon>Nocardia</taxon>
    </lineage>
</organism>
<dbReference type="Proteomes" id="UP000570678">
    <property type="component" value="Unassembled WGS sequence"/>
</dbReference>
<dbReference type="EMBL" id="JAAXOT010000005">
    <property type="protein sequence ID" value="NKY56996.1"/>
    <property type="molecule type" value="Genomic_DNA"/>
</dbReference>
<evidence type="ECO:0000256" key="1">
    <source>
        <dbReference type="ARBA" id="ARBA00004651"/>
    </source>
</evidence>
<feature type="transmembrane region" description="Helical" evidence="7">
    <location>
        <begin position="109"/>
        <end position="126"/>
    </location>
</feature>
<feature type="region of interest" description="Disordered" evidence="6">
    <location>
        <begin position="1"/>
        <end position="26"/>
    </location>
</feature>
<evidence type="ECO:0000313" key="8">
    <source>
        <dbReference type="EMBL" id="NKY56996.1"/>
    </source>
</evidence>
<feature type="transmembrane region" description="Helical" evidence="7">
    <location>
        <begin position="196"/>
        <end position="221"/>
    </location>
</feature>
<sequence>MTAQLESDISVGDIHTGTGTPEHDDTARHFVADSHALMLAGVVNGGLGLVFWAVAARTLPVEAVGRASTSVMAATTLGALSNLSMGPFFERFLPTAGATGRVLILRTHLVVAAVAALLAAGYLAVAPRGELFTDTGQVVMFVVTVVVVGAFALQDSVLIGLLRGRWTAWKNIAHAVAKLVLLLVFGFVYTDSAAVLLAWTVPAAVAAGVVTVLITTGGAGLRRVFDRVTATLPPARSLVRECVSLYGIVVVNALLPVTVPLLVVHELGVTEAAYFGVSWTLVAGVTLVLSMISGPFVARAAAAEPAALPALVHGQTRLLVAVAAAAAIALGAIAPVAMILLGTQYADNTRALLWIMAVTQLLSVPGYVFGGLVRVRRTLRYALCVQAGMAAGVIGLTWSLLPHLGLTAVGLAYLVMEFAMILAIAGPIRRMLREIDADAREAA</sequence>
<feature type="transmembrane region" description="Helical" evidence="7">
    <location>
        <begin position="381"/>
        <end position="400"/>
    </location>
</feature>
<comment type="caution">
    <text evidence="8">The sequence shown here is derived from an EMBL/GenBank/DDBJ whole genome shotgun (WGS) entry which is preliminary data.</text>
</comment>
<name>A0A846YBJ5_9NOCA</name>
<feature type="transmembrane region" description="Helical" evidence="7">
    <location>
        <begin position="406"/>
        <end position="425"/>
    </location>
</feature>
<feature type="transmembrane region" description="Helical" evidence="7">
    <location>
        <begin position="138"/>
        <end position="160"/>
    </location>
</feature>
<accession>A0A846YBJ5</accession>
<feature type="transmembrane region" description="Helical" evidence="7">
    <location>
        <begin position="67"/>
        <end position="89"/>
    </location>
</feature>
<dbReference type="AlphaFoldDB" id="A0A846YBJ5"/>
<feature type="transmembrane region" description="Helical" evidence="7">
    <location>
        <begin position="242"/>
        <end position="264"/>
    </location>
</feature>
<feature type="transmembrane region" description="Helical" evidence="7">
    <location>
        <begin position="172"/>
        <end position="190"/>
    </location>
</feature>